<dbReference type="Pfam" id="PF00646">
    <property type="entry name" value="F-box"/>
    <property type="match status" value="1"/>
</dbReference>
<evidence type="ECO:0000256" key="1">
    <source>
        <dbReference type="SAM" id="MobiDB-lite"/>
    </source>
</evidence>
<dbReference type="Pfam" id="PF08268">
    <property type="entry name" value="FBA_3"/>
    <property type="match status" value="1"/>
</dbReference>
<dbReference type="InterPro" id="IPR017451">
    <property type="entry name" value="F-box-assoc_interact_dom"/>
</dbReference>
<feature type="compositionally biased region" description="Low complexity" evidence="1">
    <location>
        <begin position="28"/>
        <end position="37"/>
    </location>
</feature>
<dbReference type="SUPFAM" id="SSF81383">
    <property type="entry name" value="F-box domain"/>
    <property type="match status" value="1"/>
</dbReference>
<dbReference type="SMART" id="SM00256">
    <property type="entry name" value="FBOX"/>
    <property type="match status" value="1"/>
</dbReference>
<organism evidence="3">
    <name type="scientific">Arabidopsis halleri subsp. halleri</name>
    <name type="common">Arabis halleri</name>
    <dbReference type="NCBI Taxonomy" id="81971"/>
    <lineage>
        <taxon>Eukaryota</taxon>
        <taxon>Viridiplantae</taxon>
        <taxon>Streptophyta</taxon>
        <taxon>Embryophyta</taxon>
        <taxon>Tracheophyta</taxon>
        <taxon>Spermatophyta</taxon>
        <taxon>Magnoliopsida</taxon>
        <taxon>eudicotyledons</taxon>
        <taxon>Gunneridae</taxon>
        <taxon>Pentapetalae</taxon>
        <taxon>rosids</taxon>
        <taxon>malvids</taxon>
        <taxon>Brassicales</taxon>
        <taxon>Brassicaceae</taxon>
        <taxon>Camelineae</taxon>
        <taxon>Arabidopsis</taxon>
    </lineage>
</organism>
<protein>
    <recommendedName>
        <fullName evidence="2">F-box domain-containing protein</fullName>
    </recommendedName>
</protein>
<dbReference type="InterPro" id="IPR036047">
    <property type="entry name" value="F-box-like_dom_sf"/>
</dbReference>
<sequence>MKVRMRFKESEIVERSAIEEKTGKIQRRTQTSSTMSSHDNDTSQSEHIPLDLTIEILSRLPAKSVGRFRSVSKLWSTITTSKDFINSFATRSLASQPSVLVTVYKGDMLFVFSSPLNKSSSDGPLSCLGSYPCKNPNFGNLHRYKYVHGLIFLEGSKQLVIWNPTLKRFLTLPEPEGHGKCDRVGCIVLGFDSSEGKYIVLRSLGGLTICIHTLGTQGQGLCRKIITLGVPWHIPTIRFCGCINGIMYYGAAVFVGIRIEHHIISFDVRSEKFNQIKCPERNLLMSSHMVPYEGRLAIVKTMNLPSIELWILKNGDKDEWTHRHFVLPLAEMDLIQSEKLCFYGVSYVGELIFTQRRLFGSFYILYFDPRRNSVRDVLFEGIVGDEFRSRYGFRKDCMYTMNVYPNHIQSLVSL</sequence>
<feature type="domain" description="F-box" evidence="2">
    <location>
        <begin position="48"/>
        <end position="88"/>
    </location>
</feature>
<dbReference type="PANTHER" id="PTHR31111:SF138">
    <property type="entry name" value="F-BOX ASSOCIATED DOMAIN-CONTAINING PROTEIN"/>
    <property type="match status" value="1"/>
</dbReference>
<dbReference type="PANTHER" id="PTHR31111">
    <property type="entry name" value="BNAA05G37150D PROTEIN-RELATED"/>
    <property type="match status" value="1"/>
</dbReference>
<dbReference type="NCBIfam" id="TIGR01640">
    <property type="entry name" value="F_box_assoc_1"/>
    <property type="match status" value="1"/>
</dbReference>
<name>I0J3D0_ARAHH</name>
<dbReference type="InterPro" id="IPR001810">
    <property type="entry name" value="F-box_dom"/>
</dbReference>
<evidence type="ECO:0000313" key="3">
    <source>
        <dbReference type="EMBL" id="CCD74490.1"/>
    </source>
</evidence>
<dbReference type="AlphaFoldDB" id="I0J3D0"/>
<dbReference type="EMBL" id="HE601750">
    <property type="protein sequence ID" value="CCD74490.1"/>
    <property type="molecule type" value="Genomic_DNA"/>
</dbReference>
<feature type="region of interest" description="Disordered" evidence="1">
    <location>
        <begin position="20"/>
        <end position="45"/>
    </location>
</feature>
<evidence type="ECO:0000259" key="2">
    <source>
        <dbReference type="SMART" id="SM00256"/>
    </source>
</evidence>
<dbReference type="InterPro" id="IPR013187">
    <property type="entry name" value="F-box-assoc_dom_typ3"/>
</dbReference>
<reference evidence="3" key="1">
    <citation type="journal article" date="2013" name="New Phytol.">
        <title>Plant Defensin type 1 (PDF1): protein promiscuity and expression variation within the Arabidopsis genus shed light on zinc tolerance acquisition in Arabidopsis halleri.</title>
        <authorList>
            <person name="Shahzad Z."/>
            <person name="Ranwez V."/>
            <person name="Fizames C."/>
            <person name="Marques L."/>
            <person name="Le Martret B."/>
            <person name="Alassimone J."/>
            <person name="Gode C."/>
            <person name="Lacombe E."/>
            <person name="Castillo T."/>
            <person name="Saumitou-Laprade P."/>
            <person name="Berthomieu P."/>
            <person name="Gosti F."/>
        </authorList>
    </citation>
    <scope>NUCLEOTIDE SEQUENCE</scope>
    <source>
        <tissue evidence="3">Leaves</tissue>
    </source>
</reference>
<proteinExistence type="predicted"/>
<dbReference type="CDD" id="cd22157">
    <property type="entry name" value="F-box_AtFBW1-like"/>
    <property type="match status" value="1"/>
</dbReference>
<accession>I0J3D0</accession>